<proteinExistence type="predicted"/>
<evidence type="ECO:0000313" key="3">
    <source>
        <dbReference type="Proteomes" id="UP000637628"/>
    </source>
</evidence>
<dbReference type="EMBL" id="BOML01000002">
    <property type="protein sequence ID" value="GID98739.1"/>
    <property type="molecule type" value="Genomic_DNA"/>
</dbReference>
<dbReference type="Gene3D" id="3.30.450.40">
    <property type="match status" value="1"/>
</dbReference>
<dbReference type="RefSeq" id="WP_239132009.1">
    <property type="nucleotide sequence ID" value="NZ_BAAATX010000008.1"/>
</dbReference>
<dbReference type="PANTHER" id="PTHR43102">
    <property type="entry name" value="SLR1143 PROTEIN"/>
    <property type="match status" value="1"/>
</dbReference>
<protein>
    <recommendedName>
        <fullName evidence="1">GAF domain-containing protein</fullName>
    </recommendedName>
</protein>
<organism evidence="2 3">
    <name type="scientific">Paractinoplanes durhamensis</name>
    <dbReference type="NCBI Taxonomy" id="113563"/>
    <lineage>
        <taxon>Bacteria</taxon>
        <taxon>Bacillati</taxon>
        <taxon>Actinomycetota</taxon>
        <taxon>Actinomycetes</taxon>
        <taxon>Micromonosporales</taxon>
        <taxon>Micromonosporaceae</taxon>
        <taxon>Paractinoplanes</taxon>
    </lineage>
</organism>
<dbReference type="InterPro" id="IPR029016">
    <property type="entry name" value="GAF-like_dom_sf"/>
</dbReference>
<gene>
    <name evidence="2" type="ORF">Adu01nite_00900</name>
</gene>
<name>A0ABQ3YMC4_9ACTN</name>
<reference evidence="2 3" key="1">
    <citation type="submission" date="2021-01" db="EMBL/GenBank/DDBJ databases">
        <title>Whole genome shotgun sequence of Actinoplanes durhamensis NBRC 14914.</title>
        <authorList>
            <person name="Komaki H."/>
            <person name="Tamura T."/>
        </authorList>
    </citation>
    <scope>NUCLEOTIDE SEQUENCE [LARGE SCALE GENOMIC DNA]</scope>
    <source>
        <strain evidence="2 3">NBRC 14914</strain>
    </source>
</reference>
<accession>A0ABQ3YMC4</accession>
<comment type="caution">
    <text evidence="2">The sequence shown here is derived from an EMBL/GenBank/DDBJ whole genome shotgun (WGS) entry which is preliminary data.</text>
</comment>
<evidence type="ECO:0000259" key="1">
    <source>
        <dbReference type="SMART" id="SM00065"/>
    </source>
</evidence>
<keyword evidence="3" id="KW-1185">Reference proteome</keyword>
<dbReference type="SMART" id="SM00065">
    <property type="entry name" value="GAF"/>
    <property type="match status" value="1"/>
</dbReference>
<dbReference type="InterPro" id="IPR003018">
    <property type="entry name" value="GAF"/>
</dbReference>
<feature type="domain" description="GAF" evidence="1">
    <location>
        <begin position="32"/>
        <end position="174"/>
    </location>
</feature>
<dbReference type="SUPFAM" id="SSF55781">
    <property type="entry name" value="GAF domain-like"/>
    <property type="match status" value="1"/>
</dbReference>
<dbReference type="Pfam" id="PF01590">
    <property type="entry name" value="GAF"/>
    <property type="match status" value="1"/>
</dbReference>
<dbReference type="PANTHER" id="PTHR43102:SF2">
    <property type="entry name" value="GAF DOMAIN-CONTAINING PROTEIN"/>
    <property type="match status" value="1"/>
</dbReference>
<sequence>MTTGSALSDYHPAIRTVNRLVDIARLGLDREAERPFLRDLVDRVAHRLDTPYVVVDALLNDAQVILAGRGPVPEFIQQAGGTPLEWAFCQPLVTERVARTIEDLEADPLFHDNPLVTVAGLRSYAGAPLVSQSGHVLGGLCGLDVRPRAFSPGELAFLQATADEVVERLEERADRP</sequence>
<evidence type="ECO:0000313" key="2">
    <source>
        <dbReference type="EMBL" id="GID98739.1"/>
    </source>
</evidence>
<dbReference type="Proteomes" id="UP000637628">
    <property type="component" value="Unassembled WGS sequence"/>
</dbReference>